<dbReference type="Pfam" id="PF07687">
    <property type="entry name" value="M20_dimer"/>
    <property type="match status" value="1"/>
</dbReference>
<feature type="binding site" evidence="2">
    <location>
        <position position="368"/>
    </location>
    <ligand>
        <name>Mn(2+)</name>
        <dbReference type="ChEBI" id="CHEBI:29035"/>
        <label>2</label>
    </ligand>
</feature>
<dbReference type="GO" id="GO:0019877">
    <property type="term" value="P:diaminopimelate biosynthetic process"/>
    <property type="evidence" value="ECO:0007669"/>
    <property type="project" value="UniProtKB-ARBA"/>
</dbReference>
<dbReference type="RefSeq" id="WP_008541917.1">
    <property type="nucleotide sequence ID" value="NZ_JH604945.1"/>
</dbReference>
<comment type="cofactor">
    <cofactor evidence="2">
        <name>Mn(2+)</name>
        <dbReference type="ChEBI" id="CHEBI:29035"/>
    </cofactor>
    <text evidence="2">The Mn(2+) ion enhances activity.</text>
</comment>
<keyword evidence="1 4" id="KW-0378">Hydrolase</keyword>
<dbReference type="SUPFAM" id="SSF53187">
    <property type="entry name" value="Zn-dependent exopeptidases"/>
    <property type="match status" value="1"/>
</dbReference>
<dbReference type="PANTHER" id="PTHR11014">
    <property type="entry name" value="PEPTIDASE M20 FAMILY MEMBER"/>
    <property type="match status" value="1"/>
</dbReference>
<feature type="binding site" evidence="2">
    <location>
        <position position="110"/>
    </location>
    <ligand>
        <name>Mn(2+)</name>
        <dbReference type="ChEBI" id="CHEBI:29035"/>
        <label>2</label>
    </ligand>
</feature>
<dbReference type="InterPro" id="IPR002933">
    <property type="entry name" value="Peptidase_M20"/>
</dbReference>
<dbReference type="FunFam" id="3.30.70.360:FF:000001">
    <property type="entry name" value="N-acetyldiaminopimelate deacetylase"/>
    <property type="match status" value="1"/>
</dbReference>
<dbReference type="Gene3D" id="3.30.70.360">
    <property type="match status" value="1"/>
</dbReference>
<dbReference type="EMBL" id="AFBQ01000153">
    <property type="protein sequence ID" value="EHY31497.1"/>
    <property type="molecule type" value="Genomic_DNA"/>
</dbReference>
<dbReference type="SUPFAM" id="SSF55031">
    <property type="entry name" value="Bacterial exopeptidase dimerisation domain"/>
    <property type="match status" value="1"/>
</dbReference>
<dbReference type="NCBIfam" id="TIGR01891">
    <property type="entry name" value="amidohydrolases"/>
    <property type="match status" value="1"/>
</dbReference>
<accession>H3KEE3</accession>
<sequence length="398" mass="42655">MTTFTHADKLDAALAPIAEELVAFRRDIHQHPELGFETARTIGLVRAKLEAAGLAPDTEIVKGGLVCLIEGNRPGKTVALRADVDCLPMTDCSTTDWKSRTEGLAHACGHDGHTTWLTAAGLALAADRDFPGRVLLIFQPNEEGGTGARAVIDAGVLTKYDVAEIFGAHTEPLLPKGTYGFRVGPLQASADLWYATLTGKGTHGGRPHLGIDPIPVAAQIVNALQTIVSRKVDPIDTAVVSCCSITAGRYETPNVIPHEAKLSGTVRTFMPQTRKDVEHHMRAMITGIAEANGLTAEITYKALIPAVINAKEPAESAMACARERFGAESVTEMKPMMSSEDFAEYLQLIPGAIMRVGIRDDEHTVSLHHQAFDFNDEVLPATGTLLAAMAKKRLAELA</sequence>
<comment type="caution">
    <text evidence="4">The sequence shown here is derived from an EMBL/GenBank/DDBJ whole genome shotgun (WGS) entry which is preliminary data.</text>
</comment>
<keyword evidence="2" id="KW-0479">Metal-binding</keyword>
<dbReference type="HOGENOM" id="CLU_023257_0_1_4"/>
<evidence type="ECO:0000256" key="1">
    <source>
        <dbReference type="ARBA" id="ARBA00022801"/>
    </source>
</evidence>
<protein>
    <submittedName>
        <fullName evidence="4">Amidohydrolase</fullName>
    </submittedName>
</protein>
<keyword evidence="2" id="KW-0464">Manganese</keyword>
<evidence type="ECO:0000313" key="5">
    <source>
        <dbReference type="Proteomes" id="UP000004956"/>
    </source>
</evidence>
<organism evidence="4 5">
    <name type="scientific">Sutterella parvirubra YIT 11816</name>
    <dbReference type="NCBI Taxonomy" id="762967"/>
    <lineage>
        <taxon>Bacteria</taxon>
        <taxon>Pseudomonadati</taxon>
        <taxon>Pseudomonadota</taxon>
        <taxon>Betaproteobacteria</taxon>
        <taxon>Burkholderiales</taxon>
        <taxon>Sutterellaceae</taxon>
        <taxon>Sutterella</taxon>
    </lineage>
</organism>
<feature type="binding site" evidence="2">
    <location>
        <position position="169"/>
    </location>
    <ligand>
        <name>Mn(2+)</name>
        <dbReference type="ChEBI" id="CHEBI:29035"/>
        <label>2</label>
    </ligand>
</feature>
<dbReference type="Pfam" id="PF01546">
    <property type="entry name" value="Peptidase_M20"/>
    <property type="match status" value="1"/>
</dbReference>
<evidence type="ECO:0000259" key="3">
    <source>
        <dbReference type="Pfam" id="PF07687"/>
    </source>
</evidence>
<feature type="binding site" evidence="2">
    <location>
        <position position="143"/>
    </location>
    <ligand>
        <name>Mn(2+)</name>
        <dbReference type="ChEBI" id="CHEBI:29035"/>
        <label>2</label>
    </ligand>
</feature>
<feature type="domain" description="Peptidase M20 dimerisation" evidence="3">
    <location>
        <begin position="196"/>
        <end position="286"/>
    </location>
</feature>
<dbReference type="PIRSF" id="PIRSF005962">
    <property type="entry name" value="Pept_M20D_amidohydro"/>
    <property type="match status" value="1"/>
</dbReference>
<keyword evidence="5" id="KW-1185">Reference proteome</keyword>
<feature type="binding site" evidence="2">
    <location>
        <position position="108"/>
    </location>
    <ligand>
        <name>Mn(2+)</name>
        <dbReference type="ChEBI" id="CHEBI:29035"/>
        <label>2</label>
    </ligand>
</feature>
<reference evidence="4 5" key="1">
    <citation type="submission" date="2011-11" db="EMBL/GenBank/DDBJ databases">
        <authorList>
            <person name="Weinstock G."/>
            <person name="Sodergren E."/>
            <person name="Clifton S."/>
            <person name="Fulton L."/>
            <person name="Fulton B."/>
            <person name="Courtney L."/>
            <person name="Fronick C."/>
            <person name="Harrison M."/>
            <person name="Strong C."/>
            <person name="Farmer C."/>
            <person name="Delahaunty K."/>
            <person name="Markovic C."/>
            <person name="Hall O."/>
            <person name="Minx P."/>
            <person name="Tomlinson C."/>
            <person name="Mitreva M."/>
            <person name="Hou S."/>
            <person name="Chen J."/>
            <person name="Wollam A."/>
            <person name="Pepin K.H."/>
            <person name="Johnson M."/>
            <person name="Bhonagiri V."/>
            <person name="Zhang X."/>
            <person name="Suruliraj S."/>
            <person name="Warren W."/>
            <person name="Chinwalla A."/>
            <person name="Mardis E.R."/>
            <person name="Wilson R.K."/>
        </authorList>
    </citation>
    <scope>NUCLEOTIDE SEQUENCE [LARGE SCALE GENOMIC DNA]</scope>
    <source>
        <strain evidence="4 5">YIT 11816</strain>
    </source>
</reference>
<proteinExistence type="predicted"/>
<dbReference type="AlphaFoldDB" id="H3KEE3"/>
<dbReference type="InterPro" id="IPR011650">
    <property type="entry name" value="Peptidase_M20_dimer"/>
</dbReference>
<dbReference type="GO" id="GO:0050118">
    <property type="term" value="F:N-acetyldiaminopimelate deacetylase activity"/>
    <property type="evidence" value="ECO:0007669"/>
    <property type="project" value="UniProtKB-ARBA"/>
</dbReference>
<dbReference type="InterPro" id="IPR036264">
    <property type="entry name" value="Bact_exopeptidase_dim_dom"/>
</dbReference>
<dbReference type="InterPro" id="IPR017439">
    <property type="entry name" value="Amidohydrolase"/>
</dbReference>
<dbReference type="GO" id="GO:0046872">
    <property type="term" value="F:metal ion binding"/>
    <property type="evidence" value="ECO:0007669"/>
    <property type="project" value="UniProtKB-KW"/>
</dbReference>
<gene>
    <name evidence="4" type="ORF">HMPREF9440_01107</name>
</gene>
<dbReference type="OrthoDB" id="8875216at2"/>
<evidence type="ECO:0000256" key="2">
    <source>
        <dbReference type="PIRSR" id="PIRSR005962-1"/>
    </source>
</evidence>
<dbReference type="Gene3D" id="3.40.630.10">
    <property type="entry name" value="Zn peptidases"/>
    <property type="match status" value="1"/>
</dbReference>
<dbReference type="PANTHER" id="PTHR11014:SF63">
    <property type="entry name" value="METALLOPEPTIDASE, PUTATIVE (AFU_ORTHOLOGUE AFUA_6G09600)-RELATED"/>
    <property type="match status" value="1"/>
</dbReference>
<name>H3KEE3_9BURK</name>
<dbReference type="PATRIC" id="fig|762967.3.peg.877"/>
<dbReference type="Proteomes" id="UP000004956">
    <property type="component" value="Unassembled WGS sequence"/>
</dbReference>
<evidence type="ECO:0000313" key="4">
    <source>
        <dbReference type="EMBL" id="EHY31497.1"/>
    </source>
</evidence>